<dbReference type="NCBIfam" id="NF045926">
    <property type="entry name" value="STM2901_fam"/>
    <property type="match status" value="1"/>
</dbReference>
<sequence length="149" mass="16383">MELMDLLSVFLAVNLVITIAPSELFCLIVIDVACDELGVDDVVGVEMILLGQRFLPTRGKFGGAVKGISVASRVSRKLLPYEVKHKTLPTVTSFKSLMLLRVKFTRELGVFVGRAILVVGWVITAVDISIIMHRSGVKYNGLVKPEDRL</sequence>
<dbReference type="Pfam" id="PF26636">
    <property type="entry name" value="DUF8209"/>
    <property type="match status" value="1"/>
</dbReference>
<evidence type="ECO:0000256" key="1">
    <source>
        <dbReference type="SAM" id="Phobius"/>
    </source>
</evidence>
<evidence type="ECO:0000313" key="3">
    <source>
        <dbReference type="Proteomes" id="UP000094776"/>
    </source>
</evidence>
<reference evidence="2 3" key="1">
    <citation type="submission" date="2015-12" db="EMBL/GenBank/DDBJ databases">
        <title>Diversity of Burkholderia near neighbor genomes.</title>
        <authorList>
            <person name="Sahl J."/>
            <person name="Wagner D."/>
            <person name="Keim P."/>
        </authorList>
    </citation>
    <scope>NUCLEOTIDE SEQUENCE [LARGE SCALE GENOMIC DNA]</scope>
    <source>
        <strain evidence="2 3">MSMB1184WGS</strain>
    </source>
</reference>
<keyword evidence="1" id="KW-0812">Transmembrane</keyword>
<keyword evidence="1" id="KW-0472">Membrane</keyword>
<dbReference type="Proteomes" id="UP000094776">
    <property type="component" value="Chromosome 2"/>
</dbReference>
<feature type="transmembrane region" description="Helical" evidence="1">
    <location>
        <begin position="6"/>
        <end position="30"/>
    </location>
</feature>
<gene>
    <name evidence="2" type="ORF">WT26_33790</name>
</gene>
<dbReference type="InterPro" id="IPR058522">
    <property type="entry name" value="DUF8209"/>
</dbReference>
<dbReference type="EMBL" id="CP013444">
    <property type="protein sequence ID" value="AOK20694.1"/>
    <property type="molecule type" value="Genomic_DNA"/>
</dbReference>
<dbReference type="InterPro" id="IPR058064">
    <property type="entry name" value="STM2901-like"/>
</dbReference>
<proteinExistence type="predicted"/>
<evidence type="ECO:0000313" key="2">
    <source>
        <dbReference type="EMBL" id="AOK20694.1"/>
    </source>
</evidence>
<accession>A0A1B4Q3E7</accession>
<keyword evidence="1" id="KW-1133">Transmembrane helix</keyword>
<dbReference type="AlphaFoldDB" id="A0A1B4Q3E7"/>
<organism evidence="2 3">
    <name type="scientific">Burkholderia cepacia</name>
    <name type="common">Pseudomonas cepacia</name>
    <dbReference type="NCBI Taxonomy" id="292"/>
    <lineage>
        <taxon>Bacteria</taxon>
        <taxon>Pseudomonadati</taxon>
        <taxon>Pseudomonadota</taxon>
        <taxon>Betaproteobacteria</taxon>
        <taxon>Burkholderiales</taxon>
        <taxon>Burkholderiaceae</taxon>
        <taxon>Burkholderia</taxon>
        <taxon>Burkholderia cepacia complex</taxon>
    </lineage>
</organism>
<name>A0A1B4Q3E7_BURCE</name>
<feature type="transmembrane region" description="Helical" evidence="1">
    <location>
        <begin position="108"/>
        <end position="132"/>
    </location>
</feature>
<protein>
    <submittedName>
        <fullName evidence="2">Uncharacterized protein</fullName>
    </submittedName>
</protein>